<comment type="caution">
    <text evidence="2">The sequence shown here is derived from an EMBL/GenBank/DDBJ whole genome shotgun (WGS) entry which is preliminary data.</text>
</comment>
<keyword evidence="3" id="KW-1185">Reference proteome</keyword>
<gene>
    <name evidence="2" type="ORF">QQS35_21235</name>
</gene>
<protein>
    <submittedName>
        <fullName evidence="2">Uncharacterized protein</fullName>
    </submittedName>
</protein>
<sequence>MESFAPVGLMLSSIMFLIPIVITVLLLIWVYNIKKNSEIQVKQNNQMIHLLERIQDKRE</sequence>
<reference evidence="2 3" key="1">
    <citation type="submission" date="2023-06" db="EMBL/GenBank/DDBJ databases">
        <title>Aquibacillus rhizosphaerae LR5S19.</title>
        <authorList>
            <person name="Sun J.-Q."/>
        </authorList>
    </citation>
    <scope>NUCLEOTIDE SEQUENCE [LARGE SCALE GENOMIC DNA]</scope>
    <source>
        <strain evidence="2 3">LR5S19</strain>
    </source>
</reference>
<feature type="transmembrane region" description="Helical" evidence="1">
    <location>
        <begin position="6"/>
        <end position="31"/>
    </location>
</feature>
<proteinExistence type="predicted"/>
<dbReference type="EMBL" id="JASTZU010000063">
    <property type="protein sequence ID" value="MDL4842966.1"/>
    <property type="molecule type" value="Genomic_DNA"/>
</dbReference>
<organism evidence="2 3">
    <name type="scientific">Aquibacillus rhizosphaerae</name>
    <dbReference type="NCBI Taxonomy" id="3051431"/>
    <lineage>
        <taxon>Bacteria</taxon>
        <taxon>Bacillati</taxon>
        <taxon>Bacillota</taxon>
        <taxon>Bacilli</taxon>
        <taxon>Bacillales</taxon>
        <taxon>Bacillaceae</taxon>
        <taxon>Aquibacillus</taxon>
    </lineage>
</organism>
<dbReference type="Proteomes" id="UP001235343">
    <property type="component" value="Unassembled WGS sequence"/>
</dbReference>
<evidence type="ECO:0000313" key="3">
    <source>
        <dbReference type="Proteomes" id="UP001235343"/>
    </source>
</evidence>
<name>A0ABT7LAT3_9BACI</name>
<accession>A0ABT7LAT3</accession>
<evidence type="ECO:0000256" key="1">
    <source>
        <dbReference type="SAM" id="Phobius"/>
    </source>
</evidence>
<keyword evidence="1" id="KW-0472">Membrane</keyword>
<evidence type="ECO:0000313" key="2">
    <source>
        <dbReference type="EMBL" id="MDL4842966.1"/>
    </source>
</evidence>
<keyword evidence="1" id="KW-1133">Transmembrane helix</keyword>
<keyword evidence="1" id="KW-0812">Transmembrane</keyword>
<dbReference type="RefSeq" id="WP_285934258.1">
    <property type="nucleotide sequence ID" value="NZ_JASTZU010000063.1"/>
</dbReference>